<evidence type="ECO:0000259" key="1">
    <source>
        <dbReference type="Pfam" id="PF17765"/>
    </source>
</evidence>
<dbReference type="AlphaFoldDB" id="A0A4D4L543"/>
<name>A0A4D4L543_STRVO</name>
<feature type="domain" description="MmyB-like transcription regulator ligand binding" evidence="1">
    <location>
        <begin position="2"/>
        <end position="66"/>
    </location>
</feature>
<dbReference type="PANTHER" id="PTHR35010">
    <property type="entry name" value="BLL4672 PROTEIN-RELATED"/>
    <property type="match status" value="1"/>
</dbReference>
<dbReference type="Gene3D" id="3.30.450.180">
    <property type="match status" value="1"/>
</dbReference>
<accession>A0A4D4L543</accession>
<dbReference type="PANTHER" id="PTHR35010:SF2">
    <property type="entry name" value="BLL4672 PROTEIN"/>
    <property type="match status" value="1"/>
</dbReference>
<sequence length="86" mass="9536">MPEFSTWWDSHRVQQCAHGDQRLHHPVVGDLTLHHESLALPADPDQEICLYSAEPGTASAEALRLLASWTAPTETGRPLPTDARQL</sequence>
<gene>
    <name evidence="2" type="ORF">SVIO_069050</name>
</gene>
<dbReference type="Pfam" id="PF17765">
    <property type="entry name" value="MLTR_LBD"/>
    <property type="match status" value="1"/>
</dbReference>
<reference evidence="2 3" key="1">
    <citation type="journal article" date="2020" name="Int. J. Syst. Evol. Microbiol.">
        <title>Reclassification of Streptomyces castelarensis and Streptomyces sporoclivatus as later heterotypic synonyms of Streptomyces antimycoticus.</title>
        <authorList>
            <person name="Komaki H."/>
            <person name="Tamura T."/>
        </authorList>
    </citation>
    <scope>NUCLEOTIDE SEQUENCE [LARGE SCALE GENOMIC DNA]</scope>
    <source>
        <strain evidence="2 3">NBRC 13459</strain>
    </source>
</reference>
<dbReference type="OrthoDB" id="3212310at2"/>
<evidence type="ECO:0000313" key="2">
    <source>
        <dbReference type="EMBL" id="GDY56282.1"/>
    </source>
</evidence>
<protein>
    <recommendedName>
        <fullName evidence="1">MmyB-like transcription regulator ligand binding domain-containing protein</fullName>
    </recommendedName>
</protein>
<organism evidence="2 3">
    <name type="scientific">Streptomyces violaceusniger</name>
    <dbReference type="NCBI Taxonomy" id="68280"/>
    <lineage>
        <taxon>Bacteria</taxon>
        <taxon>Bacillati</taxon>
        <taxon>Actinomycetota</taxon>
        <taxon>Actinomycetes</taxon>
        <taxon>Kitasatosporales</taxon>
        <taxon>Streptomycetaceae</taxon>
        <taxon>Streptomyces</taxon>
        <taxon>Streptomyces violaceusniger group</taxon>
    </lineage>
</organism>
<comment type="caution">
    <text evidence="2">The sequence shown here is derived from an EMBL/GenBank/DDBJ whole genome shotgun (WGS) entry which is preliminary data.</text>
</comment>
<dbReference type="Proteomes" id="UP000301309">
    <property type="component" value="Unassembled WGS sequence"/>
</dbReference>
<proteinExistence type="predicted"/>
<keyword evidence="3" id="KW-1185">Reference proteome</keyword>
<dbReference type="EMBL" id="BJHW01000001">
    <property type="protein sequence ID" value="GDY56282.1"/>
    <property type="molecule type" value="Genomic_DNA"/>
</dbReference>
<evidence type="ECO:0000313" key="3">
    <source>
        <dbReference type="Proteomes" id="UP000301309"/>
    </source>
</evidence>
<dbReference type="InterPro" id="IPR041413">
    <property type="entry name" value="MLTR_LBD"/>
</dbReference>